<feature type="active site" evidence="10">
    <location>
        <position position="11"/>
    </location>
</feature>
<dbReference type="EC" id="2.7.1.148" evidence="2 10"/>
<accession>A0A1U9KM17</accession>
<comment type="pathway">
    <text evidence="10">Isoprenoid biosynthesis; isopentenyl diphosphate biosynthesis via DXP pathway; isopentenyl diphosphate from 1-deoxy-D-xylulose 5-phosphate: step 3/6.</text>
</comment>
<dbReference type="NCBIfam" id="TIGR00154">
    <property type="entry name" value="ispE"/>
    <property type="match status" value="1"/>
</dbReference>
<organism evidence="13 14">
    <name type="scientific">Neoasaia chiangmaiensis</name>
    <dbReference type="NCBI Taxonomy" id="320497"/>
    <lineage>
        <taxon>Bacteria</taxon>
        <taxon>Pseudomonadati</taxon>
        <taxon>Pseudomonadota</taxon>
        <taxon>Alphaproteobacteria</taxon>
        <taxon>Acetobacterales</taxon>
        <taxon>Acetobacteraceae</taxon>
        <taxon>Neoasaia</taxon>
    </lineage>
</organism>
<dbReference type="PANTHER" id="PTHR43527:SF2">
    <property type="entry name" value="4-DIPHOSPHOCYTIDYL-2-C-METHYL-D-ERYTHRITOL KINASE, CHLOROPLASTIC"/>
    <property type="match status" value="1"/>
</dbReference>
<dbReference type="HAMAP" id="MF_00061">
    <property type="entry name" value="IspE"/>
    <property type="match status" value="1"/>
</dbReference>
<gene>
    <name evidence="10" type="primary">ispE</name>
    <name evidence="13" type="ORF">A0U93_01445</name>
</gene>
<evidence type="ECO:0000256" key="9">
    <source>
        <dbReference type="ARBA" id="ARBA00032554"/>
    </source>
</evidence>
<dbReference type="NCBIfam" id="NF011202">
    <property type="entry name" value="PRK14608.1"/>
    <property type="match status" value="1"/>
</dbReference>
<sequence length="297" mass="31186">MNTLETFAHAKINLFLHVTARRPNGYHELDSLAVFAAAADRLRLVPAMAESDGARLSISGPFGAGLEDGPGNLVSRAIDLLRNDAGARGSRVFGIELDKRLPVASGIGGGSADAAAALRLAATAWDMAHVDLTPYAEKLGADVPVCLAQRPARMQGIGEVLTPGPIMPRLSMVLANPGIAVPTPEVFGLWKQSGAAFRDITTLPAEWHDLTSVVDTLRHTTNDLQSVAIARYPMIGTVIEALGAQPGCALARMSGSGATCFGLFATRDAAETAAFHLAREGWWTHAGPLYDPGCDPS</sequence>
<keyword evidence="4 10" id="KW-0808">Transferase</keyword>
<dbReference type="Pfam" id="PF00288">
    <property type="entry name" value="GHMP_kinases_N"/>
    <property type="match status" value="1"/>
</dbReference>
<evidence type="ECO:0000313" key="13">
    <source>
        <dbReference type="EMBL" id="AQS86833.1"/>
    </source>
</evidence>
<dbReference type="Proteomes" id="UP000188604">
    <property type="component" value="Chromosome"/>
</dbReference>
<keyword evidence="6 10" id="KW-0418">Kinase</keyword>
<name>A0A1U9KM17_9PROT</name>
<dbReference type="InterPro" id="IPR006204">
    <property type="entry name" value="GHMP_kinase_N_dom"/>
</dbReference>
<dbReference type="AlphaFoldDB" id="A0A1U9KM17"/>
<dbReference type="RefSeq" id="WP_077805797.1">
    <property type="nucleotide sequence ID" value="NZ_BJXS01000004.1"/>
</dbReference>
<keyword evidence="7 10" id="KW-0067">ATP-binding</keyword>
<dbReference type="Pfam" id="PF08544">
    <property type="entry name" value="GHMP_kinases_C"/>
    <property type="match status" value="1"/>
</dbReference>
<evidence type="ECO:0000256" key="8">
    <source>
        <dbReference type="ARBA" id="ARBA00023229"/>
    </source>
</evidence>
<evidence type="ECO:0000256" key="4">
    <source>
        <dbReference type="ARBA" id="ARBA00022679"/>
    </source>
</evidence>
<dbReference type="InterPro" id="IPR036554">
    <property type="entry name" value="GHMP_kinase_C_sf"/>
</dbReference>
<evidence type="ECO:0000256" key="7">
    <source>
        <dbReference type="ARBA" id="ARBA00022840"/>
    </source>
</evidence>
<dbReference type="EMBL" id="CP014691">
    <property type="protein sequence ID" value="AQS86833.1"/>
    <property type="molecule type" value="Genomic_DNA"/>
</dbReference>
<protein>
    <recommendedName>
        <fullName evidence="3 10">4-diphosphocytidyl-2-C-methyl-D-erythritol kinase</fullName>
        <shortName evidence="10">CMK</shortName>
        <ecNumber evidence="2 10">2.7.1.148</ecNumber>
    </recommendedName>
    <alternativeName>
        <fullName evidence="9 10">4-(cytidine-5'-diphospho)-2-C-methyl-D-erythritol kinase</fullName>
    </alternativeName>
</protein>
<feature type="domain" description="GHMP kinase C-terminal" evidence="12">
    <location>
        <begin position="222"/>
        <end position="278"/>
    </location>
</feature>
<dbReference type="InterPro" id="IPR014721">
    <property type="entry name" value="Ribsml_uS5_D2-typ_fold_subgr"/>
</dbReference>
<dbReference type="UniPathway" id="UPA00056">
    <property type="reaction ID" value="UER00094"/>
</dbReference>
<reference evidence="13 14" key="1">
    <citation type="submission" date="2016-03" db="EMBL/GenBank/DDBJ databases">
        <title>Acetic acid bacteria sequencing.</title>
        <authorList>
            <person name="Brandt J."/>
            <person name="Jakob F."/>
            <person name="Vogel R.F."/>
        </authorList>
    </citation>
    <scope>NUCLEOTIDE SEQUENCE [LARGE SCALE GENOMIC DNA]</scope>
    <source>
        <strain evidence="13 14">NBRC 101099</strain>
    </source>
</reference>
<dbReference type="InterPro" id="IPR013750">
    <property type="entry name" value="GHMP_kinase_C_dom"/>
</dbReference>
<comment type="catalytic activity">
    <reaction evidence="10">
        <text>4-CDP-2-C-methyl-D-erythritol + ATP = 4-CDP-2-C-methyl-D-erythritol 2-phosphate + ADP + H(+)</text>
        <dbReference type="Rhea" id="RHEA:18437"/>
        <dbReference type="ChEBI" id="CHEBI:15378"/>
        <dbReference type="ChEBI" id="CHEBI:30616"/>
        <dbReference type="ChEBI" id="CHEBI:57823"/>
        <dbReference type="ChEBI" id="CHEBI:57919"/>
        <dbReference type="ChEBI" id="CHEBI:456216"/>
        <dbReference type="EC" id="2.7.1.148"/>
    </reaction>
</comment>
<feature type="domain" description="GHMP kinase N-terminal" evidence="11">
    <location>
        <begin position="72"/>
        <end position="147"/>
    </location>
</feature>
<comment type="similarity">
    <text evidence="1 10">Belongs to the GHMP kinase family. IspE subfamily.</text>
</comment>
<dbReference type="Gene3D" id="3.30.70.890">
    <property type="entry name" value="GHMP kinase, C-terminal domain"/>
    <property type="match status" value="1"/>
</dbReference>
<evidence type="ECO:0000256" key="5">
    <source>
        <dbReference type="ARBA" id="ARBA00022741"/>
    </source>
</evidence>
<evidence type="ECO:0000256" key="6">
    <source>
        <dbReference type="ARBA" id="ARBA00022777"/>
    </source>
</evidence>
<evidence type="ECO:0000256" key="2">
    <source>
        <dbReference type="ARBA" id="ARBA00012052"/>
    </source>
</evidence>
<comment type="function">
    <text evidence="10">Catalyzes the phosphorylation of the position 2 hydroxy group of 4-diphosphocytidyl-2C-methyl-D-erythritol.</text>
</comment>
<dbReference type="PANTHER" id="PTHR43527">
    <property type="entry name" value="4-DIPHOSPHOCYTIDYL-2-C-METHYL-D-ERYTHRITOL KINASE, CHLOROPLASTIC"/>
    <property type="match status" value="1"/>
</dbReference>
<dbReference type="GO" id="GO:0005524">
    <property type="term" value="F:ATP binding"/>
    <property type="evidence" value="ECO:0007669"/>
    <property type="project" value="UniProtKB-UniRule"/>
</dbReference>
<dbReference type="InterPro" id="IPR004424">
    <property type="entry name" value="IspE"/>
</dbReference>
<evidence type="ECO:0000259" key="12">
    <source>
        <dbReference type="Pfam" id="PF08544"/>
    </source>
</evidence>
<feature type="active site" evidence="10">
    <location>
        <position position="142"/>
    </location>
</feature>
<dbReference type="SUPFAM" id="SSF54211">
    <property type="entry name" value="Ribosomal protein S5 domain 2-like"/>
    <property type="match status" value="1"/>
</dbReference>
<evidence type="ECO:0000259" key="11">
    <source>
        <dbReference type="Pfam" id="PF00288"/>
    </source>
</evidence>
<dbReference type="GO" id="GO:0050515">
    <property type="term" value="F:4-(cytidine 5'-diphospho)-2-C-methyl-D-erythritol kinase activity"/>
    <property type="evidence" value="ECO:0007669"/>
    <property type="project" value="UniProtKB-UniRule"/>
</dbReference>
<dbReference type="SUPFAM" id="SSF55060">
    <property type="entry name" value="GHMP Kinase, C-terminal domain"/>
    <property type="match status" value="1"/>
</dbReference>
<keyword evidence="5 10" id="KW-0547">Nucleotide-binding</keyword>
<evidence type="ECO:0000256" key="3">
    <source>
        <dbReference type="ARBA" id="ARBA00017473"/>
    </source>
</evidence>
<keyword evidence="14" id="KW-1185">Reference proteome</keyword>
<keyword evidence="8 10" id="KW-0414">Isoprene biosynthesis</keyword>
<dbReference type="STRING" id="320497.A0U93_01445"/>
<dbReference type="GO" id="GO:0019288">
    <property type="term" value="P:isopentenyl diphosphate biosynthetic process, methylerythritol 4-phosphate pathway"/>
    <property type="evidence" value="ECO:0007669"/>
    <property type="project" value="UniProtKB-UniRule"/>
</dbReference>
<proteinExistence type="inferred from homology"/>
<dbReference type="GO" id="GO:0016114">
    <property type="term" value="P:terpenoid biosynthetic process"/>
    <property type="evidence" value="ECO:0007669"/>
    <property type="project" value="UniProtKB-UniRule"/>
</dbReference>
<dbReference type="PIRSF" id="PIRSF010376">
    <property type="entry name" value="IspE"/>
    <property type="match status" value="1"/>
</dbReference>
<feature type="binding site" evidence="10">
    <location>
        <begin position="102"/>
        <end position="112"/>
    </location>
    <ligand>
        <name>ATP</name>
        <dbReference type="ChEBI" id="CHEBI:30616"/>
    </ligand>
</feature>
<evidence type="ECO:0000256" key="10">
    <source>
        <dbReference type="HAMAP-Rule" id="MF_00061"/>
    </source>
</evidence>
<evidence type="ECO:0000256" key="1">
    <source>
        <dbReference type="ARBA" id="ARBA00009684"/>
    </source>
</evidence>
<dbReference type="Gene3D" id="3.30.230.10">
    <property type="match status" value="1"/>
</dbReference>
<evidence type="ECO:0000313" key="14">
    <source>
        <dbReference type="Proteomes" id="UP000188604"/>
    </source>
</evidence>
<dbReference type="KEGG" id="nch:A0U93_01445"/>
<dbReference type="OrthoDB" id="9809438at2"/>
<dbReference type="InterPro" id="IPR020568">
    <property type="entry name" value="Ribosomal_Su5_D2-typ_SF"/>
</dbReference>